<dbReference type="AlphaFoldDB" id="A0A2I1M331"/>
<reference evidence="2 3" key="1">
    <citation type="submission" date="2017-12" db="EMBL/GenBank/DDBJ databases">
        <title>Phylogenetic diversity of female urinary microbiome.</title>
        <authorList>
            <person name="Thomas-White K."/>
            <person name="Wolfe A.J."/>
        </authorList>
    </citation>
    <scope>NUCLEOTIDE SEQUENCE [LARGE SCALE GENOMIC DNA]</scope>
    <source>
        <strain evidence="2 3">UMB0119</strain>
    </source>
</reference>
<dbReference type="SUPFAM" id="SSF51735">
    <property type="entry name" value="NAD(P)-binding Rossmann-fold domains"/>
    <property type="match status" value="1"/>
</dbReference>
<comment type="caution">
    <text evidence="2">The sequence shown here is derived from an EMBL/GenBank/DDBJ whole genome shotgun (WGS) entry which is preliminary data.</text>
</comment>
<dbReference type="EMBL" id="PKGS01000013">
    <property type="protein sequence ID" value="PKZ14542.1"/>
    <property type="molecule type" value="Genomic_DNA"/>
</dbReference>
<dbReference type="SUPFAM" id="SSF55347">
    <property type="entry name" value="Glyceraldehyde-3-phosphate dehydrogenase-like, C-terminal domain"/>
    <property type="match status" value="1"/>
</dbReference>
<feature type="domain" description="Gfo/Idh/MocA-like oxidoreductase N-terminal" evidence="1">
    <location>
        <begin position="2"/>
        <end position="117"/>
    </location>
</feature>
<dbReference type="RefSeq" id="WP_101541035.1">
    <property type="nucleotide sequence ID" value="NZ_JBHWQV010000037.1"/>
</dbReference>
<organism evidence="2 3">
    <name type="scientific">Anaerococcus octavius</name>
    <dbReference type="NCBI Taxonomy" id="54007"/>
    <lineage>
        <taxon>Bacteria</taxon>
        <taxon>Bacillati</taxon>
        <taxon>Bacillota</taxon>
        <taxon>Tissierellia</taxon>
        <taxon>Tissierellales</taxon>
        <taxon>Peptoniphilaceae</taxon>
        <taxon>Anaerococcus</taxon>
    </lineage>
</organism>
<name>A0A2I1M331_9FIRM</name>
<dbReference type="Proteomes" id="UP000234335">
    <property type="component" value="Unassembled WGS sequence"/>
</dbReference>
<sequence>MKLGILGSGKIVKEVLPVLEEIENIEVHAIAARNEEKLQKLSKDFAIKKYYTSVDDLLDDKQIDTVYVALPNNLHFEAMNKAIDKGKNIICEKPFTSNAYETEMIIEKAKQKDVMIIEAISHRFIPNAVEAKKMIKDLGKIKIVSFNYSQYSSRYDNFKEDIIEPVFLLENSGGALIDLNLYNVAFAVDTFGLPKNVKYFANISKDIDTSGIVILDYEDFIVSCIGSKDSAAPIINTIQGENATIEIPDALNNFGEFRLTKTHEDKVSEFNYNQESKSRLYYEFVEIEEILRTHDKNKVHSLLEKTRNYMDVITKARYDANIYYPADKIR</sequence>
<dbReference type="PANTHER" id="PTHR43054:SF1">
    <property type="entry name" value="SCYLLO-INOSITOL 2-DEHYDROGENASE (NADP(+)) IOLU"/>
    <property type="match status" value="1"/>
</dbReference>
<accession>A0A2I1M331</accession>
<proteinExistence type="predicted"/>
<protein>
    <submittedName>
        <fullName evidence="2">NAD(P)-dependent oxidoreductase</fullName>
    </submittedName>
</protein>
<dbReference type="Pfam" id="PF01408">
    <property type="entry name" value="GFO_IDH_MocA"/>
    <property type="match status" value="1"/>
</dbReference>
<dbReference type="Gene3D" id="3.40.50.720">
    <property type="entry name" value="NAD(P)-binding Rossmann-like Domain"/>
    <property type="match status" value="1"/>
</dbReference>
<dbReference type="PANTHER" id="PTHR43054">
    <property type="match status" value="1"/>
</dbReference>
<evidence type="ECO:0000313" key="2">
    <source>
        <dbReference type="EMBL" id="PKZ14542.1"/>
    </source>
</evidence>
<dbReference type="InterPro" id="IPR000683">
    <property type="entry name" value="Gfo/Idh/MocA-like_OxRdtase_N"/>
</dbReference>
<dbReference type="Gene3D" id="3.30.360.10">
    <property type="entry name" value="Dihydrodipicolinate Reductase, domain 2"/>
    <property type="match status" value="1"/>
</dbReference>
<dbReference type="GO" id="GO:0000166">
    <property type="term" value="F:nucleotide binding"/>
    <property type="evidence" value="ECO:0007669"/>
    <property type="project" value="InterPro"/>
</dbReference>
<gene>
    <name evidence="2" type="ORF">CYJ34_09415</name>
</gene>
<dbReference type="InterPro" id="IPR036291">
    <property type="entry name" value="NAD(P)-bd_dom_sf"/>
</dbReference>
<evidence type="ECO:0000313" key="3">
    <source>
        <dbReference type="Proteomes" id="UP000234335"/>
    </source>
</evidence>
<evidence type="ECO:0000259" key="1">
    <source>
        <dbReference type="Pfam" id="PF01408"/>
    </source>
</evidence>
<keyword evidence="3" id="KW-1185">Reference proteome</keyword>